<evidence type="ECO:0000313" key="2">
    <source>
        <dbReference type="EMBL" id="TPG66051.1"/>
    </source>
</evidence>
<proteinExistence type="predicted"/>
<comment type="caution">
    <text evidence="2">The sequence shown here is derived from an EMBL/GenBank/DDBJ whole genome shotgun (WGS) entry which is preliminary data.</text>
</comment>
<dbReference type="RefSeq" id="WP_140466751.1">
    <property type="nucleotide sequence ID" value="NZ_RCYZ01000004.1"/>
</dbReference>
<accession>A0A502GVQ7</accession>
<keyword evidence="1" id="KW-0472">Membrane</keyword>
<name>A0A502GVQ7_9BACT</name>
<reference evidence="2 3" key="1">
    <citation type="journal article" date="2019" name="Environ. Microbiol.">
        <title>Species interactions and distinct microbial communities in high Arctic permafrost affected cryosols are associated with the CH4 and CO2 gas fluxes.</title>
        <authorList>
            <person name="Altshuler I."/>
            <person name="Hamel J."/>
            <person name="Turney S."/>
            <person name="Magnuson E."/>
            <person name="Levesque R."/>
            <person name="Greer C."/>
            <person name="Whyte L.G."/>
        </authorList>
    </citation>
    <scope>NUCLEOTIDE SEQUENCE [LARGE SCALE GENOMIC DNA]</scope>
    <source>
        <strain evidence="2 3">S9.2P</strain>
    </source>
</reference>
<keyword evidence="1" id="KW-1133">Transmembrane helix</keyword>
<gene>
    <name evidence="2" type="ORF">EAH73_11825</name>
</gene>
<keyword evidence="1" id="KW-0812">Transmembrane</keyword>
<keyword evidence="3" id="KW-1185">Reference proteome</keyword>
<protein>
    <submittedName>
        <fullName evidence="2">Uncharacterized protein</fullName>
    </submittedName>
</protein>
<dbReference type="AlphaFoldDB" id="A0A502GVQ7"/>
<sequence>MLLLTGITRLLRWGWYAHPRLLLAVGLVLALSIGLTVGRLTRPGPTADSLTRAQQRTARAAVTAHLAQLRRDTVAAARFDTLAAQHHRAAVHHERAADSLHALTHPAHVPPPGVIPVTLQRETDSLLAIYERVFDYHPRPHAPR</sequence>
<dbReference type="Proteomes" id="UP000317646">
    <property type="component" value="Unassembled WGS sequence"/>
</dbReference>
<evidence type="ECO:0000256" key="1">
    <source>
        <dbReference type="SAM" id="Phobius"/>
    </source>
</evidence>
<organism evidence="2 3">
    <name type="scientific">Hymenobacter nivis</name>
    <dbReference type="NCBI Taxonomy" id="1850093"/>
    <lineage>
        <taxon>Bacteria</taxon>
        <taxon>Pseudomonadati</taxon>
        <taxon>Bacteroidota</taxon>
        <taxon>Cytophagia</taxon>
        <taxon>Cytophagales</taxon>
        <taxon>Hymenobacteraceae</taxon>
        <taxon>Hymenobacter</taxon>
    </lineage>
</organism>
<evidence type="ECO:0000313" key="3">
    <source>
        <dbReference type="Proteomes" id="UP000317646"/>
    </source>
</evidence>
<dbReference type="EMBL" id="RCYZ01000004">
    <property type="protein sequence ID" value="TPG66051.1"/>
    <property type="molecule type" value="Genomic_DNA"/>
</dbReference>
<feature type="transmembrane region" description="Helical" evidence="1">
    <location>
        <begin position="21"/>
        <end position="40"/>
    </location>
</feature>